<gene>
    <name evidence="2" type="ORF">LS72_002765</name>
</gene>
<feature type="signal peptide" evidence="1">
    <location>
        <begin position="1"/>
        <end position="20"/>
    </location>
</feature>
<evidence type="ECO:0000313" key="2">
    <source>
        <dbReference type="EMBL" id="TLE16561.1"/>
    </source>
</evidence>
<dbReference type="Proteomes" id="UP000029920">
    <property type="component" value="Unassembled WGS sequence"/>
</dbReference>
<dbReference type="RefSeq" id="WP_034555143.1">
    <property type="nucleotide sequence ID" value="NZ_JRPC02000005.1"/>
</dbReference>
<proteinExistence type="predicted"/>
<evidence type="ECO:0008006" key="4">
    <source>
        <dbReference type="Google" id="ProtNLM"/>
    </source>
</evidence>
<keyword evidence="3" id="KW-1185">Reference proteome</keyword>
<evidence type="ECO:0000313" key="3">
    <source>
        <dbReference type="Proteomes" id="UP000029920"/>
    </source>
</evidence>
<comment type="caution">
    <text evidence="2">The sequence shown here is derived from an EMBL/GenBank/DDBJ whole genome shotgun (WGS) entry which is preliminary data.</text>
</comment>
<keyword evidence="1" id="KW-0732">Signal</keyword>
<dbReference type="AlphaFoldDB" id="A0A4U8UF70"/>
<dbReference type="EMBL" id="JRPC02000005">
    <property type="protein sequence ID" value="TLE16561.1"/>
    <property type="molecule type" value="Genomic_DNA"/>
</dbReference>
<name>A0A4U8UF70_9HELI</name>
<protein>
    <recommendedName>
        <fullName evidence="4">Bacteriocin-type signal sequence domain-containing protein</fullName>
    </recommendedName>
</protein>
<reference evidence="2 3" key="1">
    <citation type="journal article" date="2014" name="Genome Announc.">
        <title>Draft genome sequences of eight enterohepatic helicobacter species isolated from both laboratory and wild rodents.</title>
        <authorList>
            <person name="Sheh A."/>
            <person name="Shen Z."/>
            <person name="Fox J.G."/>
        </authorList>
    </citation>
    <scope>NUCLEOTIDE SEQUENCE [LARGE SCALE GENOMIC DNA]</scope>
    <source>
        <strain evidence="2 3">MIT-03-7007</strain>
    </source>
</reference>
<evidence type="ECO:0000256" key="1">
    <source>
        <dbReference type="SAM" id="SignalP"/>
    </source>
</evidence>
<organism evidence="2 3">
    <name type="scientific">Helicobacter apodemus</name>
    <dbReference type="NCBI Taxonomy" id="135569"/>
    <lineage>
        <taxon>Bacteria</taxon>
        <taxon>Pseudomonadati</taxon>
        <taxon>Campylobacterota</taxon>
        <taxon>Epsilonproteobacteria</taxon>
        <taxon>Campylobacterales</taxon>
        <taxon>Helicobacteraceae</taxon>
        <taxon>Helicobacter</taxon>
    </lineage>
</organism>
<sequence length="143" mass="16460">MKKLFNVMAILSFLSIVAFAEDFLAKVTKGALSDSDKGVRLLSIEEEGKVVGGYRFIRYSKYDHYGYGRSYAFVVTSGSNTYESAYDVSREFGFNGFIVAKYRYMSGQKQYYLTYATPDGKTHEFWQHYGNAQEVLRQFKAIY</sequence>
<accession>A0A4U8UF70</accession>
<feature type="chain" id="PRO_5020539682" description="Bacteriocin-type signal sequence domain-containing protein" evidence="1">
    <location>
        <begin position="21"/>
        <end position="143"/>
    </location>
</feature>